<keyword evidence="2" id="KW-0472">Membrane</keyword>
<feature type="region of interest" description="Disordered" evidence="1">
    <location>
        <begin position="1"/>
        <end position="20"/>
    </location>
</feature>
<evidence type="ECO:0000256" key="2">
    <source>
        <dbReference type="SAM" id="Phobius"/>
    </source>
</evidence>
<evidence type="ECO:0000256" key="1">
    <source>
        <dbReference type="SAM" id="MobiDB-lite"/>
    </source>
</evidence>
<dbReference type="RefSeq" id="WP_281914139.1">
    <property type="nucleotide sequence ID" value="NZ_AP026966.1"/>
</dbReference>
<name>A0ABM8C673_9BURK</name>
<keyword evidence="4" id="KW-1185">Reference proteome</keyword>
<sequence length="634" mass="67938">MKSRKSNAPDPGKPGHEGGCTINIRIKSSGTINIYNCSAPTPPETPCAPPDGEHPCPPGAPGACVPVSLGAKPKQSRRNKLDRLLANNRVPSTLGASFFHLTRRYLAGKTPANALEESGFATLRRLPPELQRVLACASNSLNSLSGGERSRLFATGLLPAIDQPLALAQLSLGFAQEIADRVGVQAFDEAGCATQEHSGRVRVRPYIPGEENFDPLVRICRVNGLRTGSYTPPLSPGDYLPAELQQRCRVIMEGNEARQVCEVQTTDCPGNSAAGACQRVLEIEAGQGVLLEGVNFSSVDASVRIFAKDAPGTVLREVPAQVCGDDETPLTERVGNQDRLILDCRVHDRLSFQVPADLAPGVYGFQVAVPNLSTYPGHGPVLLSNVEYIGVATPSSARFEIRSESLYARAETSPASFGSDEVGIRIVALPLFPDLSSGPAQLPNGGAPIRFDDVDSGETRAMDHLLFSHQAPILGAALSIRGFEIDGEEAFERQIEDTLDAFIAILKDQLAFVMDHLKEAGQIAAKLAGYGLKGLIAAAIAAAVVVAIDVFVALWAPADPIIEDMIGPSVQDLVELTNVDVALPAASEHLTPQGIRVRVTPLDKIPGQYRERREYISDDEDSRYEIVLRYNRVA</sequence>
<dbReference type="Proteomes" id="UP001163336">
    <property type="component" value="Chromosome"/>
</dbReference>
<keyword evidence="2" id="KW-1133">Transmembrane helix</keyword>
<accession>A0ABM8C673</accession>
<organism evidence="3 4">
    <name type="scientific">Massilia varians</name>
    <dbReference type="NCBI Taxonomy" id="457921"/>
    <lineage>
        <taxon>Bacteria</taxon>
        <taxon>Pseudomonadati</taxon>
        <taxon>Pseudomonadota</taxon>
        <taxon>Betaproteobacteria</taxon>
        <taxon>Burkholderiales</taxon>
        <taxon>Oxalobacteraceae</taxon>
        <taxon>Telluria group</taxon>
        <taxon>Massilia</taxon>
    </lineage>
</organism>
<proteinExistence type="predicted"/>
<evidence type="ECO:0000313" key="3">
    <source>
        <dbReference type="EMBL" id="BDT58715.1"/>
    </source>
</evidence>
<gene>
    <name evidence="3" type="ORF">MasN3_22090</name>
</gene>
<evidence type="ECO:0000313" key="4">
    <source>
        <dbReference type="Proteomes" id="UP001163336"/>
    </source>
</evidence>
<protein>
    <submittedName>
        <fullName evidence="3">Uncharacterized protein</fullName>
    </submittedName>
</protein>
<keyword evidence="2" id="KW-0812">Transmembrane</keyword>
<feature type="transmembrane region" description="Helical" evidence="2">
    <location>
        <begin position="535"/>
        <end position="556"/>
    </location>
</feature>
<dbReference type="EMBL" id="AP026966">
    <property type="protein sequence ID" value="BDT58715.1"/>
    <property type="molecule type" value="Genomic_DNA"/>
</dbReference>
<reference evidence="3" key="1">
    <citation type="submission" date="2022-11" db="EMBL/GenBank/DDBJ databases">
        <title>Isolation and characterization of PLA-degrading bacterium Massilia sp. from Antarctic soil.</title>
        <authorList>
            <person name="Sato K."/>
            <person name="Gomez-Fuentes C."/>
            <person name="Ahmad S.A."/>
            <person name="Zulkharnain A."/>
        </authorList>
    </citation>
    <scope>NUCLEOTIDE SEQUENCE</scope>
    <source>
        <strain evidence="3">N-3</strain>
    </source>
</reference>